<dbReference type="PANTHER" id="PTHR43639:SF1">
    <property type="entry name" value="SHORT-CHAIN DEHYDROGENASE_REDUCTASE FAMILY PROTEIN"/>
    <property type="match status" value="1"/>
</dbReference>
<dbReference type="CDD" id="cd05233">
    <property type="entry name" value="SDR_c"/>
    <property type="match status" value="1"/>
</dbReference>
<dbReference type="Gene3D" id="3.40.50.720">
    <property type="entry name" value="NAD(P)-binding Rossmann-like Domain"/>
    <property type="match status" value="1"/>
</dbReference>
<dbReference type="InterPro" id="IPR020904">
    <property type="entry name" value="Sc_DH/Rdtase_CS"/>
</dbReference>
<dbReference type="EMBL" id="JAOVZQ010000001">
    <property type="protein sequence ID" value="MCY0096358.1"/>
    <property type="molecule type" value="Genomic_DNA"/>
</dbReference>
<dbReference type="PANTHER" id="PTHR43639">
    <property type="entry name" value="OXIDOREDUCTASE, SHORT-CHAIN DEHYDROGENASE/REDUCTASE FAMILY (AFU_ORTHOLOGUE AFUA_5G02870)"/>
    <property type="match status" value="1"/>
</dbReference>
<comment type="similarity">
    <text evidence="1">Belongs to the short-chain dehydrogenases/reductases (SDR) family.</text>
</comment>
<dbReference type="PRINTS" id="PR00081">
    <property type="entry name" value="GDHRDH"/>
</dbReference>
<comment type="caution">
    <text evidence="3">The sequence shown here is derived from an EMBL/GenBank/DDBJ whole genome shotgun (WGS) entry which is preliminary data.</text>
</comment>
<accession>A0ABT3YKD8</accession>
<dbReference type="PROSITE" id="PS00061">
    <property type="entry name" value="ADH_SHORT"/>
    <property type="match status" value="1"/>
</dbReference>
<dbReference type="RefSeq" id="WP_267614188.1">
    <property type="nucleotide sequence ID" value="NZ_JAOVZQ010000001.1"/>
</dbReference>
<keyword evidence="2" id="KW-0560">Oxidoreductase</keyword>
<organism evidence="3 4">
    <name type="scientific">Hoeflea ulvae</name>
    <dbReference type="NCBI Taxonomy" id="2983764"/>
    <lineage>
        <taxon>Bacteria</taxon>
        <taxon>Pseudomonadati</taxon>
        <taxon>Pseudomonadota</taxon>
        <taxon>Alphaproteobacteria</taxon>
        <taxon>Hyphomicrobiales</taxon>
        <taxon>Rhizobiaceae</taxon>
        <taxon>Hoeflea</taxon>
    </lineage>
</organism>
<evidence type="ECO:0000256" key="1">
    <source>
        <dbReference type="ARBA" id="ARBA00006484"/>
    </source>
</evidence>
<sequence length="262" mass="27757">MDFKDHFNGKGVVITGALGLFGRGLAETFAGAGAKVCVTDRDQAGLEKLVEELGVEGSFAHAGDLTDTDDLNGLIDAVGEHWGAPDVVINNAAIYPSYFMLDMEIEDWDQMMSVNLRAPFILTRGFGKQMIGKGVKGSIINIGSGASRKMRLTAAPYCISKTALDRLTKGMGQELALFGIRVNALEPGFSAGSEVSKLSEEHVARVTKAIPLGRPTTMDDIGPAAMYLASDYAGYITGATLTVDGGNSIGTLDVYQDKKTPL</sequence>
<protein>
    <submittedName>
        <fullName evidence="3">SDR family oxidoreductase</fullName>
    </submittedName>
</protein>
<reference evidence="3" key="1">
    <citation type="submission" date="2022-10" db="EMBL/GenBank/DDBJ databases">
        <title>Hoeflea sp. J2-29, isolated from marine algae.</title>
        <authorList>
            <person name="Kristyanto S."/>
            <person name="Kim J.M."/>
            <person name="Jeon C.O."/>
        </authorList>
    </citation>
    <scope>NUCLEOTIDE SEQUENCE</scope>
    <source>
        <strain evidence="3">J2-29</strain>
    </source>
</reference>
<dbReference type="Pfam" id="PF13561">
    <property type="entry name" value="adh_short_C2"/>
    <property type="match status" value="1"/>
</dbReference>
<proteinExistence type="inferred from homology"/>
<gene>
    <name evidence="3" type="ORF">OEG82_20425</name>
</gene>
<name>A0ABT3YKD8_9HYPH</name>
<evidence type="ECO:0000256" key="2">
    <source>
        <dbReference type="ARBA" id="ARBA00023002"/>
    </source>
</evidence>
<dbReference type="InterPro" id="IPR036291">
    <property type="entry name" value="NAD(P)-bd_dom_sf"/>
</dbReference>
<dbReference type="SUPFAM" id="SSF51735">
    <property type="entry name" value="NAD(P)-binding Rossmann-fold domains"/>
    <property type="match status" value="1"/>
</dbReference>
<dbReference type="Proteomes" id="UP001081283">
    <property type="component" value="Unassembled WGS sequence"/>
</dbReference>
<dbReference type="InterPro" id="IPR002347">
    <property type="entry name" value="SDR_fam"/>
</dbReference>
<keyword evidence="4" id="KW-1185">Reference proteome</keyword>
<dbReference type="PRINTS" id="PR00080">
    <property type="entry name" value="SDRFAMILY"/>
</dbReference>
<evidence type="ECO:0000313" key="4">
    <source>
        <dbReference type="Proteomes" id="UP001081283"/>
    </source>
</evidence>
<evidence type="ECO:0000313" key="3">
    <source>
        <dbReference type="EMBL" id="MCY0096358.1"/>
    </source>
</evidence>